<dbReference type="OrthoDB" id="2185101at2"/>
<dbReference type="InterPro" id="IPR050275">
    <property type="entry name" value="PGM_Phosphatase"/>
</dbReference>
<evidence type="ECO:0000313" key="3">
    <source>
        <dbReference type="Proteomes" id="UP000037558"/>
    </source>
</evidence>
<dbReference type="RefSeq" id="WP_053402990.1">
    <property type="nucleotide sequence ID" value="NZ_LILC01000027.1"/>
</dbReference>
<evidence type="ECO:0000256" key="1">
    <source>
        <dbReference type="PIRSR" id="PIRSR613078-2"/>
    </source>
</evidence>
<evidence type="ECO:0000313" key="2">
    <source>
        <dbReference type="EMBL" id="KOO41931.1"/>
    </source>
</evidence>
<dbReference type="EMBL" id="LILC01000027">
    <property type="protein sequence ID" value="KOO41931.1"/>
    <property type="molecule type" value="Genomic_DNA"/>
</dbReference>
<name>A0A0M0KSY5_9BACI</name>
<dbReference type="PANTHER" id="PTHR48100">
    <property type="entry name" value="BROAD-SPECIFICITY PHOSPHATASE YOR283W-RELATED"/>
    <property type="match status" value="1"/>
</dbReference>
<dbReference type="SUPFAM" id="SSF53254">
    <property type="entry name" value="Phosphoglycerate mutase-like"/>
    <property type="match status" value="1"/>
</dbReference>
<dbReference type="InterPro" id="IPR013078">
    <property type="entry name" value="His_Pase_superF_clade-1"/>
</dbReference>
<dbReference type="Pfam" id="PF00300">
    <property type="entry name" value="His_Phos_1"/>
    <property type="match status" value="1"/>
</dbReference>
<proteinExistence type="predicted"/>
<dbReference type="AlphaFoldDB" id="A0A0M0KSY5"/>
<dbReference type="GO" id="GO:0005737">
    <property type="term" value="C:cytoplasm"/>
    <property type="evidence" value="ECO:0007669"/>
    <property type="project" value="TreeGrafter"/>
</dbReference>
<gene>
    <name evidence="2" type="ORF">AMD01_18805</name>
</gene>
<dbReference type="STRING" id="284581.AMD01_18805"/>
<dbReference type="Proteomes" id="UP000037558">
    <property type="component" value="Unassembled WGS sequence"/>
</dbReference>
<dbReference type="InterPro" id="IPR029033">
    <property type="entry name" value="His_PPase_superfam"/>
</dbReference>
<sequence>MNTIIYLVRHGDSPKEGNERTRELTEKGYRDAERVAEVLKEENVDVVASSPYRRSVLTVEKVAKKLHKEVVIIEGLKERIFSPEGTRLSDKELAPLLERSFLDPNFSLKGGESNNECQKRAVKVVKGLINIYEGKKIVIGSHGAVMTLIMNHFDPRCDLQFLNNTTKPDIYKLTLHHDELMDVERLWESV</sequence>
<protein>
    <submittedName>
        <fullName evidence="2">Phosphoglycerate mutase</fullName>
    </submittedName>
</protein>
<accession>A0A0M0KSY5</accession>
<dbReference type="SMART" id="SM00855">
    <property type="entry name" value="PGAM"/>
    <property type="match status" value="1"/>
</dbReference>
<reference evidence="3" key="1">
    <citation type="submission" date="2015-08" db="EMBL/GenBank/DDBJ databases">
        <title>Fjat-14210 dsm16467.</title>
        <authorList>
            <person name="Liu B."/>
            <person name="Wang J."/>
            <person name="Zhu Y."/>
            <person name="Liu G."/>
            <person name="Chen Q."/>
            <person name="Chen Z."/>
            <person name="Lan J."/>
            <person name="Che J."/>
            <person name="Ge C."/>
            <person name="Shi H."/>
            <person name="Pan Z."/>
            <person name="Liu X."/>
        </authorList>
    </citation>
    <scope>NUCLEOTIDE SEQUENCE [LARGE SCALE GENOMIC DNA]</scope>
    <source>
        <strain evidence="3">DSM 16467</strain>
    </source>
</reference>
<organism evidence="2 3">
    <name type="scientific">Priestia koreensis</name>
    <dbReference type="NCBI Taxonomy" id="284581"/>
    <lineage>
        <taxon>Bacteria</taxon>
        <taxon>Bacillati</taxon>
        <taxon>Bacillota</taxon>
        <taxon>Bacilli</taxon>
        <taxon>Bacillales</taxon>
        <taxon>Bacillaceae</taxon>
        <taxon>Priestia</taxon>
    </lineage>
</organism>
<comment type="caution">
    <text evidence="2">The sequence shown here is derived from an EMBL/GenBank/DDBJ whole genome shotgun (WGS) entry which is preliminary data.</text>
</comment>
<feature type="binding site" evidence="1">
    <location>
        <position position="54"/>
    </location>
    <ligand>
        <name>substrate</name>
    </ligand>
</feature>
<dbReference type="GO" id="GO:0016791">
    <property type="term" value="F:phosphatase activity"/>
    <property type="evidence" value="ECO:0007669"/>
    <property type="project" value="TreeGrafter"/>
</dbReference>
<dbReference type="Gene3D" id="3.40.50.1240">
    <property type="entry name" value="Phosphoglycerate mutase-like"/>
    <property type="match status" value="1"/>
</dbReference>
<dbReference type="CDD" id="cd07067">
    <property type="entry name" value="HP_PGM_like"/>
    <property type="match status" value="1"/>
</dbReference>
<dbReference type="PANTHER" id="PTHR48100:SF59">
    <property type="entry name" value="ADENOSYLCOBALAMIN_ALPHA-RIBAZOLE PHOSPHATASE"/>
    <property type="match status" value="1"/>
</dbReference>
<dbReference type="PATRIC" id="fig|284581.3.peg.36"/>
<keyword evidence="3" id="KW-1185">Reference proteome</keyword>